<dbReference type="Proteomes" id="UP000217999">
    <property type="component" value="Unassembled WGS sequence"/>
</dbReference>
<proteinExistence type="predicted"/>
<sequence>MQTKLTLRLDAELIRQAKAYAERDGRSVSELVAAYFARLTQPQPPQAPPAAAAPRTRGLLGALQGSPLDEDDYRQHLLQKHG</sequence>
<gene>
    <name evidence="2" type="ORF">CK620_10065</name>
</gene>
<organism evidence="2 3">
    <name type="scientific">Vandammella animalimorsus</name>
    <dbReference type="NCBI Taxonomy" id="2029117"/>
    <lineage>
        <taxon>Bacteria</taxon>
        <taxon>Pseudomonadati</taxon>
        <taxon>Pseudomonadota</taxon>
        <taxon>Betaproteobacteria</taxon>
        <taxon>Burkholderiales</taxon>
        <taxon>Comamonadaceae</taxon>
        <taxon>Vandammella</taxon>
    </lineage>
</organism>
<reference evidence="2 3" key="1">
    <citation type="submission" date="2017-08" db="EMBL/GenBank/DDBJ databases">
        <title>WGS of Clinical strains of the CDC Group NO-1 linked to zoonotic infections in humans.</title>
        <authorList>
            <person name="Bernier A.-M."/>
            <person name="Bernard K."/>
        </authorList>
    </citation>
    <scope>NUCLEOTIDE SEQUENCE [LARGE SCALE GENOMIC DNA]</scope>
    <source>
        <strain evidence="2 3">NML03-0146</strain>
    </source>
</reference>
<dbReference type="InterPro" id="IPR010985">
    <property type="entry name" value="Ribbon_hlx_hlx"/>
</dbReference>
<accession>A0A2A2A8E8</accession>
<evidence type="ECO:0000313" key="3">
    <source>
        <dbReference type="Proteomes" id="UP000217999"/>
    </source>
</evidence>
<evidence type="ECO:0000256" key="1">
    <source>
        <dbReference type="SAM" id="MobiDB-lite"/>
    </source>
</evidence>
<comment type="caution">
    <text evidence="2">The sequence shown here is derived from an EMBL/GenBank/DDBJ whole genome shotgun (WGS) entry which is preliminary data.</text>
</comment>
<dbReference type="AlphaFoldDB" id="A0A2A2A8E8"/>
<feature type="region of interest" description="Disordered" evidence="1">
    <location>
        <begin position="61"/>
        <end position="82"/>
    </location>
</feature>
<dbReference type="GO" id="GO:0006355">
    <property type="term" value="P:regulation of DNA-templated transcription"/>
    <property type="evidence" value="ECO:0007669"/>
    <property type="project" value="InterPro"/>
</dbReference>
<name>A0A2A2A8E8_9BURK</name>
<protein>
    <submittedName>
        <fullName evidence="2">Antitoxin</fullName>
    </submittedName>
</protein>
<dbReference type="Pfam" id="PF19891">
    <property type="entry name" value="DUF6364"/>
    <property type="match status" value="1"/>
</dbReference>
<dbReference type="RefSeq" id="WP_095550187.1">
    <property type="nucleotide sequence ID" value="NZ_NSJF01000005.1"/>
</dbReference>
<dbReference type="EMBL" id="NSJF01000005">
    <property type="protein sequence ID" value="PAT34004.1"/>
    <property type="molecule type" value="Genomic_DNA"/>
</dbReference>
<evidence type="ECO:0000313" key="2">
    <source>
        <dbReference type="EMBL" id="PAT34004.1"/>
    </source>
</evidence>
<dbReference type="InterPro" id="IPR045944">
    <property type="entry name" value="DUF6364"/>
</dbReference>
<dbReference type="SUPFAM" id="SSF47598">
    <property type="entry name" value="Ribbon-helix-helix"/>
    <property type="match status" value="1"/>
</dbReference>